<sequence>MSNVFVVLPPVCTREEFARLTGLEVKGGSVVLGMCNQSTLPTVKVGRHSLVNVYQIIQDLGAGKTEFLPGDYS</sequence>
<evidence type="ECO:0008006" key="3">
    <source>
        <dbReference type="Google" id="ProtNLM"/>
    </source>
</evidence>
<dbReference type="EMBL" id="FTMP01000007">
    <property type="protein sequence ID" value="SIQ73445.1"/>
    <property type="molecule type" value="Genomic_DNA"/>
</dbReference>
<gene>
    <name evidence="1" type="ORF">SAMN05878282_107143</name>
</gene>
<protein>
    <recommendedName>
        <fullName evidence="3">DNA-binding protein</fullName>
    </recommendedName>
</protein>
<reference evidence="1 2" key="1">
    <citation type="submission" date="2017-01" db="EMBL/GenBank/DDBJ databases">
        <authorList>
            <person name="Mah S.A."/>
            <person name="Swanson W.J."/>
            <person name="Moy G.W."/>
            <person name="Vacquier V.D."/>
        </authorList>
    </citation>
    <scope>NUCLEOTIDE SEQUENCE [LARGE SCALE GENOMIC DNA]</scope>
    <source>
        <strain evidence="1 2">RU36E</strain>
    </source>
</reference>
<name>A0A1N6V6H7_AQUAC</name>
<accession>A0A1N6V6H7</accession>
<proteinExistence type="predicted"/>
<dbReference type="Proteomes" id="UP000185841">
    <property type="component" value="Unassembled WGS sequence"/>
</dbReference>
<evidence type="ECO:0000313" key="2">
    <source>
        <dbReference type="Proteomes" id="UP000185841"/>
    </source>
</evidence>
<dbReference type="AlphaFoldDB" id="A0A1N6V6H7"/>
<evidence type="ECO:0000313" key="1">
    <source>
        <dbReference type="EMBL" id="SIQ73445.1"/>
    </source>
</evidence>
<organism evidence="1 2">
    <name type="scientific">Aquipseudomonas alcaligenes</name>
    <name type="common">Pseudomonas alcaligenes</name>
    <dbReference type="NCBI Taxonomy" id="43263"/>
    <lineage>
        <taxon>Bacteria</taxon>
        <taxon>Pseudomonadati</taxon>
        <taxon>Pseudomonadota</taxon>
        <taxon>Gammaproteobacteria</taxon>
        <taxon>Pseudomonadales</taxon>
        <taxon>Pseudomonadaceae</taxon>
        <taxon>Aquipseudomonas</taxon>
    </lineage>
</organism>